<evidence type="ECO:0000256" key="2">
    <source>
        <dbReference type="SAM" id="Phobius"/>
    </source>
</evidence>
<dbReference type="EMBL" id="JAHLEM010000093">
    <property type="protein sequence ID" value="MBU3864604.1"/>
    <property type="molecule type" value="Genomic_DNA"/>
</dbReference>
<evidence type="ECO:0000256" key="1">
    <source>
        <dbReference type="SAM" id="MobiDB-lite"/>
    </source>
</evidence>
<proteinExistence type="predicted"/>
<evidence type="ECO:0000313" key="3">
    <source>
        <dbReference type="EMBL" id="MBU3864604.1"/>
    </source>
</evidence>
<dbReference type="Proteomes" id="UP000720508">
    <property type="component" value="Unassembled WGS sequence"/>
</dbReference>
<accession>A0ABS6CCJ6</accession>
<evidence type="ECO:0000313" key="4">
    <source>
        <dbReference type="Proteomes" id="UP000720508"/>
    </source>
</evidence>
<keyword evidence="2" id="KW-0812">Transmembrane</keyword>
<keyword evidence="2" id="KW-0472">Membrane</keyword>
<sequence>MAGFAPFPAVLLAESFGWAGPAGLYVCIALVGLAGVLSTRETWGPGQRTAAPADQPRRAADRAGQPSR</sequence>
<name>A0ABS6CCJ6_9ACTN</name>
<feature type="transmembrane region" description="Helical" evidence="2">
    <location>
        <begin position="16"/>
        <end position="38"/>
    </location>
</feature>
<comment type="caution">
    <text evidence="3">The sequence shown here is derived from an EMBL/GenBank/DDBJ whole genome shotgun (WGS) entry which is preliminary data.</text>
</comment>
<protein>
    <recommendedName>
        <fullName evidence="5">MFS transporter</fullName>
    </recommendedName>
</protein>
<keyword evidence="2" id="KW-1133">Transmembrane helix</keyword>
<feature type="region of interest" description="Disordered" evidence="1">
    <location>
        <begin position="42"/>
        <end position="68"/>
    </location>
</feature>
<dbReference type="RefSeq" id="WP_216341614.1">
    <property type="nucleotide sequence ID" value="NZ_JAHLEM010000093.1"/>
</dbReference>
<keyword evidence="4" id="KW-1185">Reference proteome</keyword>
<organism evidence="3 4">
    <name type="scientific">Streptomyces niphimycinicus</name>
    <dbReference type="NCBI Taxonomy" id="2842201"/>
    <lineage>
        <taxon>Bacteria</taxon>
        <taxon>Bacillati</taxon>
        <taxon>Actinomycetota</taxon>
        <taxon>Actinomycetes</taxon>
        <taxon>Kitasatosporales</taxon>
        <taxon>Streptomycetaceae</taxon>
        <taxon>Streptomyces</taxon>
    </lineage>
</organism>
<gene>
    <name evidence="3" type="ORF">KN815_11110</name>
</gene>
<evidence type="ECO:0008006" key="5">
    <source>
        <dbReference type="Google" id="ProtNLM"/>
    </source>
</evidence>
<reference evidence="3 4" key="1">
    <citation type="submission" date="2021-06" db="EMBL/GenBank/DDBJ databases">
        <authorList>
            <person name="Pan X."/>
        </authorList>
    </citation>
    <scope>NUCLEOTIDE SEQUENCE [LARGE SCALE GENOMIC DNA]</scope>
    <source>
        <strain evidence="3 4">4503</strain>
    </source>
</reference>